<dbReference type="PROSITE" id="PS51257">
    <property type="entry name" value="PROKAR_LIPOPROTEIN"/>
    <property type="match status" value="1"/>
</dbReference>
<dbReference type="Proteomes" id="UP000254266">
    <property type="component" value="Unassembled WGS sequence"/>
</dbReference>
<comment type="similarity">
    <text evidence="2">Belongs to the bacterial solute-binding protein SsuA/TauA family.</text>
</comment>
<sequence>MKNKFKSYKISMLSHLVAVCLLVSGCDSTSDVSKSSQSEQVIDVVNIGRLICGGHLPLAVVEKKYQHKLKTFKLHTVQNHDWKDVIVDMKSGKLAGTFILSPLAMNLIHQGFPGKIVLMADRNGNGFVLSKKIKTIEYLKKQKAIIAVPHIYSQHHVLLHLILKQNSIPEENIKVLAMPPRDMINSLRNGEIDGFVVGEPEGNRSISLGIGWMASISPQIWKDHMDHVFLASDSFINDQPDKLQELVNQLVKAGEFIENNAHEAAVMGEDYTGAQAEVFEKVLTTPPDWITYTNMVANENDIKSMAEKLVEMKLWSEVPEKLINDYFDMSFAINAEQRMRTK</sequence>
<evidence type="ECO:0000256" key="3">
    <source>
        <dbReference type="ARBA" id="ARBA00022729"/>
    </source>
</evidence>
<evidence type="ECO:0000256" key="1">
    <source>
        <dbReference type="ARBA" id="ARBA00004418"/>
    </source>
</evidence>
<feature type="chain" id="PRO_5016918331" description="Nitrate ABC transporter substrate-binding protein" evidence="4">
    <location>
        <begin position="26"/>
        <end position="342"/>
    </location>
</feature>
<comment type="caution">
    <text evidence="5">The sequence shown here is derived from an EMBL/GenBank/DDBJ whole genome shotgun (WGS) entry which is preliminary data.</text>
</comment>
<dbReference type="SUPFAM" id="SSF53850">
    <property type="entry name" value="Periplasmic binding protein-like II"/>
    <property type="match status" value="1"/>
</dbReference>
<keyword evidence="3 4" id="KW-0732">Signal</keyword>
<dbReference type="GO" id="GO:0042597">
    <property type="term" value="C:periplasmic space"/>
    <property type="evidence" value="ECO:0007669"/>
    <property type="project" value="UniProtKB-SubCell"/>
</dbReference>
<name>A0A370DD18_9GAMM</name>
<dbReference type="PANTHER" id="PTHR30024:SF47">
    <property type="entry name" value="TAURINE-BINDING PERIPLASMIC PROTEIN"/>
    <property type="match status" value="1"/>
</dbReference>
<dbReference type="PANTHER" id="PTHR30024">
    <property type="entry name" value="ALIPHATIC SULFONATES-BINDING PROTEIN-RELATED"/>
    <property type="match status" value="1"/>
</dbReference>
<accession>A0A370DD18</accession>
<dbReference type="Pfam" id="PF13379">
    <property type="entry name" value="NMT1_2"/>
    <property type="match status" value="1"/>
</dbReference>
<comment type="subcellular location">
    <subcellularLocation>
        <location evidence="1">Periplasm</location>
    </subcellularLocation>
</comment>
<dbReference type="EMBL" id="QFXC01000011">
    <property type="protein sequence ID" value="RDH82812.1"/>
    <property type="molecule type" value="Genomic_DNA"/>
</dbReference>
<evidence type="ECO:0000256" key="2">
    <source>
        <dbReference type="ARBA" id="ARBA00010742"/>
    </source>
</evidence>
<feature type="signal peptide" evidence="4">
    <location>
        <begin position="1"/>
        <end position="25"/>
    </location>
</feature>
<reference evidence="5 6" key="1">
    <citation type="journal article" date="2018" name="ISME J.">
        <title>Endosymbiont genomes yield clues of tubeworm success.</title>
        <authorList>
            <person name="Li Y."/>
            <person name="Liles M.R."/>
            <person name="Halanych K.M."/>
        </authorList>
    </citation>
    <scope>NUCLEOTIDE SEQUENCE [LARGE SCALE GENOMIC DNA]</scope>
    <source>
        <strain evidence="5">A1464</strain>
    </source>
</reference>
<dbReference type="Gene3D" id="3.40.190.10">
    <property type="entry name" value="Periplasmic binding protein-like II"/>
    <property type="match status" value="2"/>
</dbReference>
<keyword evidence="6" id="KW-1185">Reference proteome</keyword>
<evidence type="ECO:0008006" key="7">
    <source>
        <dbReference type="Google" id="ProtNLM"/>
    </source>
</evidence>
<organism evidence="5 6">
    <name type="scientific">endosymbiont of Galathealinum brachiosum</name>
    <dbReference type="NCBI Taxonomy" id="2200906"/>
    <lineage>
        <taxon>Bacteria</taxon>
        <taxon>Pseudomonadati</taxon>
        <taxon>Pseudomonadota</taxon>
        <taxon>Gammaproteobacteria</taxon>
        <taxon>sulfur-oxidizing symbionts</taxon>
    </lineage>
</organism>
<evidence type="ECO:0000313" key="5">
    <source>
        <dbReference type="EMBL" id="RDH82812.1"/>
    </source>
</evidence>
<evidence type="ECO:0000256" key="4">
    <source>
        <dbReference type="SAM" id="SignalP"/>
    </source>
</evidence>
<protein>
    <recommendedName>
        <fullName evidence="7">Nitrate ABC transporter substrate-binding protein</fullName>
    </recommendedName>
</protein>
<gene>
    <name evidence="5" type="ORF">DIZ80_11095</name>
</gene>
<proteinExistence type="inferred from homology"/>
<evidence type="ECO:0000313" key="6">
    <source>
        <dbReference type="Proteomes" id="UP000254266"/>
    </source>
</evidence>
<dbReference type="AlphaFoldDB" id="A0A370DD18"/>